<gene>
    <name evidence="8" type="ORF">GCM10011396_36070</name>
</gene>
<comment type="similarity">
    <text evidence="1">Belongs to the membrane fusion protein (MFP) (TC 8.A.1) family.</text>
</comment>
<dbReference type="RefSeq" id="WP_188567460.1">
    <property type="nucleotide sequence ID" value="NZ_BMED01000003.1"/>
</dbReference>
<dbReference type="Gene3D" id="2.40.420.20">
    <property type="match status" value="1"/>
</dbReference>
<feature type="domain" description="CzcB-like C-terminal circularly permuted SH3-like" evidence="7">
    <location>
        <begin position="318"/>
        <end position="371"/>
    </location>
</feature>
<proteinExistence type="inferred from homology"/>
<comment type="caution">
    <text evidence="8">The sequence shown here is derived from an EMBL/GenBank/DDBJ whole genome shotgun (WGS) entry which is preliminary data.</text>
</comment>
<dbReference type="Gene3D" id="1.10.287.470">
    <property type="entry name" value="Helix hairpin bin"/>
    <property type="match status" value="1"/>
</dbReference>
<dbReference type="EMBL" id="BMED01000003">
    <property type="protein sequence ID" value="GGC85522.1"/>
    <property type="molecule type" value="Genomic_DNA"/>
</dbReference>
<evidence type="ECO:0000259" key="5">
    <source>
        <dbReference type="Pfam" id="PF25954"/>
    </source>
</evidence>
<name>A0A916UT14_9BURK</name>
<dbReference type="GO" id="GO:0015562">
    <property type="term" value="F:efflux transmembrane transporter activity"/>
    <property type="evidence" value="ECO:0007669"/>
    <property type="project" value="TreeGrafter"/>
</dbReference>
<dbReference type="Gene3D" id="2.40.30.170">
    <property type="match status" value="1"/>
</dbReference>
<dbReference type="Proteomes" id="UP000637423">
    <property type="component" value="Unassembled WGS sequence"/>
</dbReference>
<sequence length="409" mass="43116">MKTDSIQLAPNSRNRWRIPVIGLVVIGIAGGGWMAYSKNTSAQAQTPGKPGAKKEVVFELAPADVSLVQMREVAVNLPISGSLTPVSQATVRSKVAAEVLETLVQEGMPVRKGQVIARFDGADLRARLTTQEALVDEAKAKLSLAQKNRANTETLLQQKYISQNAFDTMHNGVELAQASLKSAMSQREVAQIAVSDTLIKSPVDGIISKRSVQAGEKVSPDSALFTIVNLAQLILEAQVPSSEIPRIKIGQTVNFNVDGFNGRNFSGKVARVNPAAEAGSRSMLVYIEVANADGALKGGMFAKGNLVLQKTGSYPVMPLSAVRQQAGKDIVYKVVNSQIQQQAVKLGLRNEDEGVVQVLEGLDAGAQVIAAKLDEVKPGNKVIMPKLLSSTTGGAPAASSASPAASSKG</sequence>
<evidence type="ECO:0000256" key="2">
    <source>
        <dbReference type="SAM" id="Coils"/>
    </source>
</evidence>
<feature type="region of interest" description="Disordered" evidence="3">
    <location>
        <begin position="389"/>
        <end position="409"/>
    </location>
</feature>
<keyword evidence="4" id="KW-0472">Membrane</keyword>
<protein>
    <submittedName>
        <fullName evidence="8">RND transporter</fullName>
    </submittedName>
</protein>
<dbReference type="InterPro" id="IPR006143">
    <property type="entry name" value="RND_pump_MFP"/>
</dbReference>
<dbReference type="InterPro" id="IPR058647">
    <property type="entry name" value="BSH_CzcB-like"/>
</dbReference>
<dbReference type="Pfam" id="PF25973">
    <property type="entry name" value="BSH_CzcB"/>
    <property type="match status" value="1"/>
</dbReference>
<dbReference type="InterPro" id="IPR058792">
    <property type="entry name" value="Beta-barrel_RND_2"/>
</dbReference>
<feature type="domain" description="CzcB-like barrel-sandwich hybrid" evidence="6">
    <location>
        <begin position="89"/>
        <end position="228"/>
    </location>
</feature>
<dbReference type="Pfam" id="PF25975">
    <property type="entry name" value="CzcB_C"/>
    <property type="match status" value="1"/>
</dbReference>
<evidence type="ECO:0000256" key="4">
    <source>
        <dbReference type="SAM" id="Phobius"/>
    </source>
</evidence>
<keyword evidence="9" id="KW-1185">Reference proteome</keyword>
<dbReference type="Pfam" id="PF25954">
    <property type="entry name" value="Beta-barrel_RND_2"/>
    <property type="match status" value="1"/>
</dbReference>
<feature type="transmembrane region" description="Helical" evidence="4">
    <location>
        <begin position="16"/>
        <end position="36"/>
    </location>
</feature>
<dbReference type="InterPro" id="IPR058649">
    <property type="entry name" value="CzcB_C"/>
</dbReference>
<keyword evidence="2" id="KW-0175">Coiled coil</keyword>
<accession>A0A916UT14</accession>
<reference evidence="8" key="1">
    <citation type="journal article" date="2014" name="Int. J. Syst. Evol. Microbiol.">
        <title>Complete genome sequence of Corynebacterium casei LMG S-19264T (=DSM 44701T), isolated from a smear-ripened cheese.</title>
        <authorList>
            <consortium name="US DOE Joint Genome Institute (JGI-PGF)"/>
            <person name="Walter F."/>
            <person name="Albersmeier A."/>
            <person name="Kalinowski J."/>
            <person name="Ruckert C."/>
        </authorList>
    </citation>
    <scope>NUCLEOTIDE SEQUENCE</scope>
    <source>
        <strain evidence="8">CGMCC 1.10998</strain>
    </source>
</reference>
<evidence type="ECO:0000259" key="7">
    <source>
        <dbReference type="Pfam" id="PF25975"/>
    </source>
</evidence>
<feature type="domain" description="CusB-like beta-barrel" evidence="5">
    <location>
        <begin position="235"/>
        <end position="306"/>
    </location>
</feature>
<feature type="coiled-coil region" evidence="2">
    <location>
        <begin position="128"/>
        <end position="155"/>
    </location>
</feature>
<dbReference type="PANTHER" id="PTHR30469">
    <property type="entry name" value="MULTIDRUG RESISTANCE PROTEIN MDTA"/>
    <property type="match status" value="1"/>
</dbReference>
<evidence type="ECO:0000256" key="3">
    <source>
        <dbReference type="SAM" id="MobiDB-lite"/>
    </source>
</evidence>
<dbReference type="FunFam" id="2.40.30.170:FF:000010">
    <property type="entry name" value="Efflux RND transporter periplasmic adaptor subunit"/>
    <property type="match status" value="1"/>
</dbReference>
<evidence type="ECO:0000313" key="8">
    <source>
        <dbReference type="EMBL" id="GGC85522.1"/>
    </source>
</evidence>
<dbReference type="AlphaFoldDB" id="A0A916UT14"/>
<keyword evidence="4" id="KW-0812">Transmembrane</keyword>
<evidence type="ECO:0000313" key="9">
    <source>
        <dbReference type="Proteomes" id="UP000637423"/>
    </source>
</evidence>
<evidence type="ECO:0000256" key="1">
    <source>
        <dbReference type="ARBA" id="ARBA00009477"/>
    </source>
</evidence>
<organism evidence="8 9">
    <name type="scientific">Undibacterium terreum</name>
    <dbReference type="NCBI Taxonomy" id="1224302"/>
    <lineage>
        <taxon>Bacteria</taxon>
        <taxon>Pseudomonadati</taxon>
        <taxon>Pseudomonadota</taxon>
        <taxon>Betaproteobacteria</taxon>
        <taxon>Burkholderiales</taxon>
        <taxon>Oxalobacteraceae</taxon>
        <taxon>Undibacterium</taxon>
    </lineage>
</organism>
<dbReference type="NCBIfam" id="TIGR01730">
    <property type="entry name" value="RND_mfp"/>
    <property type="match status" value="1"/>
</dbReference>
<reference evidence="8" key="2">
    <citation type="submission" date="2020-09" db="EMBL/GenBank/DDBJ databases">
        <authorList>
            <person name="Sun Q."/>
            <person name="Zhou Y."/>
        </authorList>
    </citation>
    <scope>NUCLEOTIDE SEQUENCE</scope>
    <source>
        <strain evidence="8">CGMCC 1.10998</strain>
    </source>
</reference>
<dbReference type="Gene3D" id="2.40.50.100">
    <property type="match status" value="1"/>
</dbReference>
<dbReference type="SUPFAM" id="SSF111369">
    <property type="entry name" value="HlyD-like secretion proteins"/>
    <property type="match status" value="1"/>
</dbReference>
<dbReference type="GO" id="GO:1990281">
    <property type="term" value="C:efflux pump complex"/>
    <property type="evidence" value="ECO:0007669"/>
    <property type="project" value="TreeGrafter"/>
</dbReference>
<evidence type="ECO:0000259" key="6">
    <source>
        <dbReference type="Pfam" id="PF25973"/>
    </source>
</evidence>
<keyword evidence="4" id="KW-1133">Transmembrane helix</keyword>